<organism evidence="3 4">
    <name type="scientific">Candidatus Prevotella avicola</name>
    <dbReference type="NCBI Taxonomy" id="2838738"/>
    <lineage>
        <taxon>Bacteria</taxon>
        <taxon>Pseudomonadati</taxon>
        <taxon>Bacteroidota</taxon>
        <taxon>Bacteroidia</taxon>
        <taxon>Bacteroidales</taxon>
        <taxon>Prevotellaceae</taxon>
        <taxon>Prevotella</taxon>
    </lineage>
</organism>
<comment type="caution">
    <text evidence="3">The sequence shown here is derived from an EMBL/GenBank/DDBJ whole genome shotgun (WGS) entry which is preliminary data.</text>
</comment>
<dbReference type="Proteomes" id="UP000824055">
    <property type="component" value="Unassembled WGS sequence"/>
</dbReference>
<dbReference type="EMBL" id="DXBE01000058">
    <property type="protein sequence ID" value="HIZ69811.1"/>
    <property type="molecule type" value="Genomic_DNA"/>
</dbReference>
<reference evidence="3" key="1">
    <citation type="journal article" date="2021" name="PeerJ">
        <title>Extensive microbial diversity within the chicken gut microbiome revealed by metagenomics and culture.</title>
        <authorList>
            <person name="Gilroy R."/>
            <person name="Ravi A."/>
            <person name="Getino M."/>
            <person name="Pursley I."/>
            <person name="Horton D.L."/>
            <person name="Alikhan N.F."/>
            <person name="Baker D."/>
            <person name="Gharbi K."/>
            <person name="Hall N."/>
            <person name="Watson M."/>
            <person name="Adriaenssens E.M."/>
            <person name="Foster-Nyarko E."/>
            <person name="Jarju S."/>
            <person name="Secka A."/>
            <person name="Antonio M."/>
            <person name="Oren A."/>
            <person name="Chaudhuri R.R."/>
            <person name="La Ragione R."/>
            <person name="Hildebrand F."/>
            <person name="Pallen M.J."/>
        </authorList>
    </citation>
    <scope>NUCLEOTIDE SEQUENCE</scope>
    <source>
        <strain evidence="3">ChiHecec3B27-8219</strain>
    </source>
</reference>
<feature type="domain" description="Bacterial Pleckstrin homology" evidence="2">
    <location>
        <begin position="69"/>
        <end position="166"/>
    </location>
</feature>
<accession>A0A9D2G010</accession>
<keyword evidence="1" id="KW-1133">Transmembrane helix</keyword>
<dbReference type="InterPro" id="IPR027783">
    <property type="entry name" value="Bacterial_PH-related"/>
</dbReference>
<feature type="transmembrane region" description="Helical" evidence="1">
    <location>
        <begin position="44"/>
        <end position="64"/>
    </location>
</feature>
<proteinExistence type="predicted"/>
<dbReference type="AlphaFoldDB" id="A0A9D2G010"/>
<gene>
    <name evidence="3" type="ORF">H9966_08040</name>
</gene>
<protein>
    <submittedName>
        <fullName evidence="3">PH domain-containing protein</fullName>
    </submittedName>
</protein>
<keyword evidence="1" id="KW-0472">Membrane</keyword>
<reference evidence="3" key="2">
    <citation type="submission" date="2021-04" db="EMBL/GenBank/DDBJ databases">
        <authorList>
            <person name="Gilroy R."/>
        </authorList>
    </citation>
    <scope>NUCLEOTIDE SEQUENCE</scope>
    <source>
        <strain evidence="3">ChiHecec3B27-8219</strain>
    </source>
</reference>
<evidence type="ECO:0000313" key="4">
    <source>
        <dbReference type="Proteomes" id="UP000824055"/>
    </source>
</evidence>
<evidence type="ECO:0000313" key="3">
    <source>
        <dbReference type="EMBL" id="HIZ69811.1"/>
    </source>
</evidence>
<name>A0A9D2G010_9BACT</name>
<sequence>MRKNDLSFKMSLSRPVRLVTWISSAAILLGVAVCAYTAAVVEGGGWVFWLIAACMLLIPLYFAFRCPRDITLDEEALSVRQYVGGVSIPYRDIAEVEPISRYSGLRLCASGGFFGFTGLFWSSELGKHTVVAGNLKSPFLVALKSGKKYVFNCDASDKLLSSLRMRLPVS</sequence>
<evidence type="ECO:0000259" key="2">
    <source>
        <dbReference type="Pfam" id="PF10882"/>
    </source>
</evidence>
<dbReference type="Pfam" id="PF10882">
    <property type="entry name" value="bPH_5"/>
    <property type="match status" value="1"/>
</dbReference>
<keyword evidence="1" id="KW-0812">Transmembrane</keyword>
<evidence type="ECO:0000256" key="1">
    <source>
        <dbReference type="SAM" id="Phobius"/>
    </source>
</evidence>